<gene>
    <name evidence="1" type="ORF">CCMP2556_LOCUS34807</name>
</gene>
<reference evidence="1 2" key="1">
    <citation type="submission" date="2024-02" db="EMBL/GenBank/DDBJ databases">
        <authorList>
            <person name="Chen Y."/>
            <person name="Shah S."/>
            <person name="Dougan E. K."/>
            <person name="Thang M."/>
            <person name="Chan C."/>
        </authorList>
    </citation>
    <scope>NUCLEOTIDE SEQUENCE [LARGE SCALE GENOMIC DNA]</scope>
</reference>
<accession>A0ABP0P3Y6</accession>
<dbReference type="Proteomes" id="UP001642484">
    <property type="component" value="Unassembled WGS sequence"/>
</dbReference>
<sequence length="359" mass="40546">MGLGMSASAPIEVPTLQFTVKADCPALSKGPVKLKVLHSTGRFGIKIVRICGKAKDRTFQYPIRDYPDAEDELDEGYDCWMMPHLLNSVELTDEAGRGASRLLQAYEHIYQIDPKTKRICVQEGGHEGLMEFMHELDLQEEDLTCDFLPARPIPYTSSRAASICTEPFAENLVLHLRKLYWMSACQPALESIFQHLGMLEERKLGLRVLNMRHNFKISPIAVVHGGRETLGWWDLPEKTTTILCPGDRLIFLVPSHELADADFKNSIERLNCDLSPTTGTSEQSLEDGDLSGFSMVKPVKPRQKSAGRKPRRSTGKMKKLKKQILRKWLEVVRQGRDVLSIPATDLQENESNLHAHFQP</sequence>
<dbReference type="EMBL" id="CAXAMN010022551">
    <property type="protein sequence ID" value="CAK9070751.1"/>
    <property type="molecule type" value="Genomic_DNA"/>
</dbReference>
<evidence type="ECO:0000313" key="2">
    <source>
        <dbReference type="Proteomes" id="UP001642484"/>
    </source>
</evidence>
<comment type="caution">
    <text evidence="1">The sequence shown here is derived from an EMBL/GenBank/DDBJ whole genome shotgun (WGS) entry which is preliminary data.</text>
</comment>
<protein>
    <submittedName>
        <fullName evidence="1">Uncharacterized protein</fullName>
    </submittedName>
</protein>
<keyword evidence="2" id="KW-1185">Reference proteome</keyword>
<name>A0ABP0P3Y6_9DINO</name>
<proteinExistence type="predicted"/>
<evidence type="ECO:0000313" key="1">
    <source>
        <dbReference type="EMBL" id="CAK9070751.1"/>
    </source>
</evidence>
<organism evidence="1 2">
    <name type="scientific">Durusdinium trenchii</name>
    <dbReference type="NCBI Taxonomy" id="1381693"/>
    <lineage>
        <taxon>Eukaryota</taxon>
        <taxon>Sar</taxon>
        <taxon>Alveolata</taxon>
        <taxon>Dinophyceae</taxon>
        <taxon>Suessiales</taxon>
        <taxon>Symbiodiniaceae</taxon>
        <taxon>Durusdinium</taxon>
    </lineage>
</organism>